<comment type="caution">
    <text evidence="1">The sequence shown here is derived from an EMBL/GenBank/DDBJ whole genome shotgun (WGS) entry which is preliminary data.</text>
</comment>
<evidence type="ECO:0000313" key="1">
    <source>
        <dbReference type="EMBL" id="NKX86997.1"/>
    </source>
</evidence>
<proteinExistence type="predicted"/>
<sequence length="295" mass="33752">MFELTSAEQELLPSDDDVEFYREHGWFITPRLFTEGAVDDALDALEAHHRRERDYELPGEIDELYDWTPGAVHQIRFNDYVALTNRRLRDFMLRPMVAAVAARLAQTSQIRLWQSSIVYKQPQTGGGDTTIGWHAERAYLRTCTSTNMLTAWIALQDCDESMGPVVMIDGSHRWPDTEEIRAIRYGRTFFGADPALLQDRLERTGMPLRTVPMLLRKGEVSFHHCLTLHGSGPNLSGRARVGATVDMQDRPNRYQAVYDRSGELLTTANDRMCRRLPNGDFDYSDPAICPVLWDE</sequence>
<dbReference type="InterPro" id="IPR008775">
    <property type="entry name" value="Phytyl_CoA_dOase-like"/>
</dbReference>
<organism evidence="1 2">
    <name type="scientific">Nocardia coubleae</name>
    <dbReference type="NCBI Taxonomy" id="356147"/>
    <lineage>
        <taxon>Bacteria</taxon>
        <taxon>Bacillati</taxon>
        <taxon>Actinomycetota</taxon>
        <taxon>Actinomycetes</taxon>
        <taxon>Mycobacteriales</taxon>
        <taxon>Nocardiaceae</taxon>
        <taxon>Nocardia</taxon>
    </lineage>
</organism>
<dbReference type="GO" id="GO:0005506">
    <property type="term" value="F:iron ion binding"/>
    <property type="evidence" value="ECO:0007669"/>
    <property type="project" value="UniProtKB-ARBA"/>
</dbReference>
<reference evidence="1 2" key="1">
    <citation type="submission" date="2020-04" db="EMBL/GenBank/DDBJ databases">
        <title>MicrobeNet Type strains.</title>
        <authorList>
            <person name="Nicholson A.C."/>
        </authorList>
    </citation>
    <scope>NUCLEOTIDE SEQUENCE [LARGE SCALE GENOMIC DNA]</scope>
    <source>
        <strain evidence="1 2">DSM 44960</strain>
    </source>
</reference>
<name>A0A846W2X9_9NOCA</name>
<dbReference type="RefSeq" id="WP_067639589.1">
    <property type="nucleotide sequence ID" value="NZ_JAAXOM010000001.1"/>
</dbReference>
<gene>
    <name evidence="1" type="ORF">HGA10_06685</name>
</gene>
<dbReference type="AlphaFoldDB" id="A0A846W2X9"/>
<dbReference type="Gene3D" id="2.60.120.620">
    <property type="entry name" value="q2cbj1_9rhob like domain"/>
    <property type="match status" value="1"/>
</dbReference>
<dbReference type="GO" id="GO:0016706">
    <property type="term" value="F:2-oxoglutarate-dependent dioxygenase activity"/>
    <property type="evidence" value="ECO:0007669"/>
    <property type="project" value="UniProtKB-ARBA"/>
</dbReference>
<dbReference type="PANTHER" id="PTHR20883">
    <property type="entry name" value="PHYTANOYL-COA DIOXYGENASE DOMAIN CONTAINING 1"/>
    <property type="match status" value="1"/>
</dbReference>
<keyword evidence="2" id="KW-1185">Reference proteome</keyword>
<keyword evidence="1" id="KW-0560">Oxidoreductase</keyword>
<accession>A0A846W2X9</accession>
<dbReference type="SUPFAM" id="SSF51197">
    <property type="entry name" value="Clavaminate synthase-like"/>
    <property type="match status" value="1"/>
</dbReference>
<dbReference type="Pfam" id="PF05721">
    <property type="entry name" value="PhyH"/>
    <property type="match status" value="1"/>
</dbReference>
<dbReference type="PANTHER" id="PTHR20883:SF48">
    <property type="entry name" value="ECTOINE DIOXYGENASE"/>
    <property type="match status" value="1"/>
</dbReference>
<dbReference type="Proteomes" id="UP000572007">
    <property type="component" value="Unassembled WGS sequence"/>
</dbReference>
<protein>
    <submittedName>
        <fullName evidence="1">Phytanoyl-CoA dioxygenase family protein</fullName>
    </submittedName>
</protein>
<dbReference type="EMBL" id="JAAXOM010000001">
    <property type="protein sequence ID" value="NKX86997.1"/>
    <property type="molecule type" value="Genomic_DNA"/>
</dbReference>
<keyword evidence="1" id="KW-0223">Dioxygenase</keyword>
<evidence type="ECO:0000313" key="2">
    <source>
        <dbReference type="Proteomes" id="UP000572007"/>
    </source>
</evidence>